<keyword evidence="4 5" id="KW-0269">Exonuclease</keyword>
<dbReference type="GO" id="GO:0009318">
    <property type="term" value="C:exodeoxyribonuclease VII complex"/>
    <property type="evidence" value="ECO:0007669"/>
    <property type="project" value="UniProtKB-UniRule"/>
</dbReference>
<evidence type="ECO:0000256" key="4">
    <source>
        <dbReference type="ARBA" id="ARBA00022839"/>
    </source>
</evidence>
<comment type="catalytic activity">
    <reaction evidence="5">
        <text>Exonucleolytic cleavage in either 5'- to 3'- or 3'- to 5'-direction to yield nucleoside 5'-phosphates.</text>
        <dbReference type="EC" id="3.1.11.6"/>
    </reaction>
</comment>
<reference evidence="9 10" key="1">
    <citation type="submission" date="2019-11" db="EMBL/GenBank/DDBJ databases">
        <authorList>
            <person name="Im W.T."/>
        </authorList>
    </citation>
    <scope>NUCLEOTIDE SEQUENCE [LARGE SCALE GENOMIC DNA]</scope>
    <source>
        <strain evidence="9 10">SB-02</strain>
    </source>
</reference>
<evidence type="ECO:0000256" key="5">
    <source>
        <dbReference type="RuleBase" id="RU004355"/>
    </source>
</evidence>
<dbReference type="KEGG" id="fls:GLV81_16330"/>
<comment type="subcellular location">
    <subcellularLocation>
        <location evidence="5">Cytoplasm</location>
    </subcellularLocation>
</comment>
<dbReference type="InterPro" id="IPR020579">
    <property type="entry name" value="Exonuc_VII_lsu_C"/>
</dbReference>
<dbReference type="InterPro" id="IPR003753">
    <property type="entry name" value="Exonuc_VII_L"/>
</dbReference>
<evidence type="ECO:0000256" key="1">
    <source>
        <dbReference type="ARBA" id="ARBA00022490"/>
    </source>
</evidence>
<organism evidence="9 10">
    <name type="scientific">Phnomibacter ginsenosidimutans</name>
    <dbReference type="NCBI Taxonomy" id="2676868"/>
    <lineage>
        <taxon>Bacteria</taxon>
        <taxon>Pseudomonadati</taxon>
        <taxon>Bacteroidota</taxon>
        <taxon>Chitinophagia</taxon>
        <taxon>Chitinophagales</taxon>
        <taxon>Chitinophagaceae</taxon>
        <taxon>Phnomibacter</taxon>
    </lineage>
</organism>
<dbReference type="PANTHER" id="PTHR30008">
    <property type="entry name" value="EXODEOXYRIBONUCLEASE 7 LARGE SUBUNIT"/>
    <property type="match status" value="1"/>
</dbReference>
<evidence type="ECO:0000259" key="8">
    <source>
        <dbReference type="Pfam" id="PF13742"/>
    </source>
</evidence>
<dbReference type="PANTHER" id="PTHR30008:SF0">
    <property type="entry name" value="EXODEOXYRIBONUCLEASE 7 LARGE SUBUNIT"/>
    <property type="match status" value="1"/>
</dbReference>
<keyword evidence="1" id="KW-0963">Cytoplasm</keyword>
<dbReference type="EC" id="3.1.11.6" evidence="5"/>
<feature type="domain" description="OB-fold nucleic acid binding" evidence="8">
    <location>
        <begin position="7"/>
        <end position="111"/>
    </location>
</feature>
<dbReference type="GO" id="GO:0008855">
    <property type="term" value="F:exodeoxyribonuclease VII activity"/>
    <property type="evidence" value="ECO:0007669"/>
    <property type="project" value="UniProtKB-UniRule"/>
</dbReference>
<dbReference type="NCBIfam" id="TIGR00237">
    <property type="entry name" value="xseA"/>
    <property type="match status" value="1"/>
</dbReference>
<dbReference type="Pfam" id="PF02601">
    <property type="entry name" value="Exonuc_VII_L"/>
    <property type="match status" value="1"/>
</dbReference>
<protein>
    <recommendedName>
        <fullName evidence="5">Exodeoxyribonuclease 7 large subunit</fullName>
        <ecNumber evidence="5">3.1.11.6</ecNumber>
    </recommendedName>
</protein>
<keyword evidence="2 5" id="KW-0540">Nuclease</keyword>
<name>A0A6I6GAP4_9BACT</name>
<proteinExistence type="inferred from homology"/>
<evidence type="ECO:0000256" key="2">
    <source>
        <dbReference type="ARBA" id="ARBA00022722"/>
    </source>
</evidence>
<dbReference type="CDD" id="cd04489">
    <property type="entry name" value="ExoVII_LU_OBF"/>
    <property type="match status" value="1"/>
</dbReference>
<dbReference type="RefSeq" id="WP_157479816.1">
    <property type="nucleotide sequence ID" value="NZ_CP046566.1"/>
</dbReference>
<sequence length="446" mass="51502">MTRRLPLSILASLIQETIEQVFEAETFWVIAEITDVKKYPQKRWCFLKLIEKNKEHIVTEMQGVLWANAFAELQQFERRTGQAFADGLEISCRVAVRFHPRYGLKLEILEIDSAFTLGQIELQRQQTLYLLLRQYPSHIQLVDGEYITANKQLQWPKVLQRIALIAASGSDGERDFLQELQHNAYGYDFNVQVFTASVQGQQAVQEITAQLDEIRQQASSFDVVAIVRGGGSNTDFAAFDHFEIARRIALFPIPVFTGIGHDRNTSIADMMGWQFKTPTKVAAALVAVSLQFDSDLMQLNQQLTEAVEDRMAGMQQQLQHWQQKLSLLVPHRLQRQRERLHDLQLLIDRSSKDQWKMAHDALQQTQLRVKQSWQHQLRNQQVMLEQTSRLIEQVSPDKILNRGFAMILQNDRIITDASQLDKDNPIQTVLKNKTIHSHISDIRSHE</sequence>
<dbReference type="EMBL" id="CP046566">
    <property type="protein sequence ID" value="QGW29464.1"/>
    <property type="molecule type" value="Genomic_DNA"/>
</dbReference>
<dbReference type="GO" id="GO:0003676">
    <property type="term" value="F:nucleic acid binding"/>
    <property type="evidence" value="ECO:0007669"/>
    <property type="project" value="InterPro"/>
</dbReference>
<gene>
    <name evidence="9" type="primary">xseA</name>
    <name evidence="9" type="ORF">GLV81_16330</name>
</gene>
<feature type="coiled-coil region" evidence="6">
    <location>
        <begin position="304"/>
        <end position="353"/>
    </location>
</feature>
<dbReference type="AlphaFoldDB" id="A0A6I6GAP4"/>
<dbReference type="InterPro" id="IPR025824">
    <property type="entry name" value="OB-fold_nuc-bd_dom"/>
</dbReference>
<evidence type="ECO:0000259" key="7">
    <source>
        <dbReference type="Pfam" id="PF02601"/>
    </source>
</evidence>
<comment type="similarity">
    <text evidence="5">Belongs to the XseA family.</text>
</comment>
<accession>A0A6I6GAP4</accession>
<dbReference type="GO" id="GO:0005737">
    <property type="term" value="C:cytoplasm"/>
    <property type="evidence" value="ECO:0007669"/>
    <property type="project" value="UniProtKB-SubCell"/>
</dbReference>
<dbReference type="Proteomes" id="UP000426027">
    <property type="component" value="Chromosome"/>
</dbReference>
<keyword evidence="3 5" id="KW-0378">Hydrolase</keyword>
<evidence type="ECO:0000313" key="10">
    <source>
        <dbReference type="Proteomes" id="UP000426027"/>
    </source>
</evidence>
<evidence type="ECO:0000313" key="9">
    <source>
        <dbReference type="EMBL" id="QGW29464.1"/>
    </source>
</evidence>
<dbReference type="GO" id="GO:0006308">
    <property type="term" value="P:DNA catabolic process"/>
    <property type="evidence" value="ECO:0007669"/>
    <property type="project" value="UniProtKB-UniRule"/>
</dbReference>
<feature type="domain" description="Exonuclease VII large subunit C-terminal" evidence="7">
    <location>
        <begin position="147"/>
        <end position="437"/>
    </location>
</feature>
<evidence type="ECO:0000256" key="6">
    <source>
        <dbReference type="SAM" id="Coils"/>
    </source>
</evidence>
<evidence type="ECO:0000256" key="3">
    <source>
        <dbReference type="ARBA" id="ARBA00022801"/>
    </source>
</evidence>
<keyword evidence="6" id="KW-0175">Coiled coil</keyword>
<dbReference type="Pfam" id="PF13742">
    <property type="entry name" value="tRNA_anti_2"/>
    <property type="match status" value="1"/>
</dbReference>
<keyword evidence="10" id="KW-1185">Reference proteome</keyword>